<proteinExistence type="predicted"/>
<protein>
    <recommendedName>
        <fullName evidence="1">W2 domain-containing protein</fullName>
    </recommendedName>
</protein>
<dbReference type="OrthoDB" id="1727522at2759"/>
<keyword evidence="3" id="KW-1185">Reference proteome</keyword>
<comment type="caution">
    <text evidence="2">The sequence shown here is derived from an EMBL/GenBank/DDBJ whole genome shotgun (WGS) entry which is preliminary data.</text>
</comment>
<evidence type="ECO:0000259" key="1">
    <source>
        <dbReference type="PROSITE" id="PS51363"/>
    </source>
</evidence>
<evidence type="ECO:0000313" key="3">
    <source>
        <dbReference type="Proteomes" id="UP000708208"/>
    </source>
</evidence>
<accession>A0A8J2PQR5</accession>
<name>A0A8J2PQR5_9HEXA</name>
<dbReference type="GO" id="GO:0005737">
    <property type="term" value="C:cytoplasm"/>
    <property type="evidence" value="ECO:0007669"/>
    <property type="project" value="TreeGrafter"/>
</dbReference>
<dbReference type="AlphaFoldDB" id="A0A8J2PQR5"/>
<gene>
    <name evidence="2" type="ORF">AFUS01_LOCUS34231</name>
</gene>
<dbReference type="PANTHER" id="PTHR14208:SF2">
    <property type="entry name" value="PROTEIN KRASAVIETZ"/>
    <property type="match status" value="1"/>
</dbReference>
<dbReference type="EMBL" id="CAJVCH010531513">
    <property type="protein sequence ID" value="CAG7824051.1"/>
    <property type="molecule type" value="Genomic_DNA"/>
</dbReference>
<dbReference type="InterPro" id="IPR051245">
    <property type="entry name" value="eIF5-mimic_regulator"/>
</dbReference>
<dbReference type="Proteomes" id="UP000708208">
    <property type="component" value="Unassembled WGS sequence"/>
</dbReference>
<organism evidence="2 3">
    <name type="scientific">Allacma fusca</name>
    <dbReference type="NCBI Taxonomy" id="39272"/>
    <lineage>
        <taxon>Eukaryota</taxon>
        <taxon>Metazoa</taxon>
        <taxon>Ecdysozoa</taxon>
        <taxon>Arthropoda</taxon>
        <taxon>Hexapoda</taxon>
        <taxon>Collembola</taxon>
        <taxon>Symphypleona</taxon>
        <taxon>Sminthuridae</taxon>
        <taxon>Allacma</taxon>
    </lineage>
</organism>
<dbReference type="PROSITE" id="PS51363">
    <property type="entry name" value="W2"/>
    <property type="match status" value="1"/>
</dbReference>
<sequence>DFSLWSTLMSAVEWNKKEELVAEQALKHLRNYSPLLEAYCQTPKSQLTLMLRVQDFCYDNMNFMKVFQKIVLLLYKSKYKTLN</sequence>
<evidence type="ECO:0000313" key="2">
    <source>
        <dbReference type="EMBL" id="CAG7824051.1"/>
    </source>
</evidence>
<feature type="domain" description="W2" evidence="1">
    <location>
        <begin position="1"/>
        <end position="83"/>
    </location>
</feature>
<reference evidence="2" key="1">
    <citation type="submission" date="2021-06" db="EMBL/GenBank/DDBJ databases">
        <authorList>
            <person name="Hodson N. C."/>
            <person name="Mongue J. A."/>
            <person name="Jaron S. K."/>
        </authorList>
    </citation>
    <scope>NUCLEOTIDE SEQUENCE</scope>
</reference>
<dbReference type="InterPro" id="IPR003307">
    <property type="entry name" value="W2_domain"/>
</dbReference>
<feature type="non-terminal residue" evidence="2">
    <location>
        <position position="1"/>
    </location>
</feature>
<dbReference type="PANTHER" id="PTHR14208">
    <property type="entry name" value="BASIC LEUCINE ZIPPER AND W2 DOMAIN-CONTAINING PROTEIN"/>
    <property type="match status" value="1"/>
</dbReference>
<dbReference type="GO" id="GO:0016020">
    <property type="term" value="C:membrane"/>
    <property type="evidence" value="ECO:0007669"/>
    <property type="project" value="TreeGrafter"/>
</dbReference>